<dbReference type="GO" id="GO:0016149">
    <property type="term" value="F:translation release factor activity, codon specific"/>
    <property type="evidence" value="ECO:0007669"/>
    <property type="project" value="UniProtKB-UniRule"/>
</dbReference>
<evidence type="ECO:0000256" key="1">
    <source>
        <dbReference type="ARBA" id="ARBA00010835"/>
    </source>
</evidence>
<sequence>MKAKLEELAARLAQLLQAINFEAKKLELDQLKTQSEDPNLWQDQTKARVTLQKLTSLQTEIDRLEKLNERLSASRELVEAVSDKDVAQLEKDLAVLEKMKYLSGPYDQNGAIVTIHSGQGGTEAMDWAAMLKRMYLRFCERRGWATEIIYERAGEEAGLKTVTFTVDGSLAYGYLRRERGTHRLVRQSPFNADHLRQTSFALVEVLPQIDEQDKEIEIKDDDLEISFSRASGSGGQNVNKVSTAVRLKHLPTGIVVECQTQRFQEQNRKTALKILKAKLWEIEEAKREKEIKTLKGEHKQASWGNQIRSYVLHPYKQVKDLRTEHVETNPEAVLDGDLNELIEKALALG</sequence>
<dbReference type="PROSITE" id="PS00745">
    <property type="entry name" value="RF_PROK_I"/>
    <property type="match status" value="1"/>
</dbReference>
<dbReference type="Gene3D" id="1.20.58.410">
    <property type="entry name" value="Release factor"/>
    <property type="match status" value="1"/>
</dbReference>
<dbReference type="InterPro" id="IPR005139">
    <property type="entry name" value="PCRF"/>
</dbReference>
<dbReference type="PATRIC" id="fig|1618657.3.peg.459"/>
<gene>
    <name evidence="4" type="primary">prfB</name>
    <name evidence="8" type="ORF">UW74_C0044G0002</name>
</gene>
<evidence type="ECO:0000259" key="7">
    <source>
        <dbReference type="PROSITE" id="PS00745"/>
    </source>
</evidence>
<dbReference type="NCBIfam" id="TIGR00020">
    <property type="entry name" value="prfB"/>
    <property type="match status" value="1"/>
</dbReference>
<evidence type="ECO:0000256" key="6">
    <source>
        <dbReference type="SAM" id="Coils"/>
    </source>
</evidence>
<comment type="subcellular location">
    <subcellularLocation>
        <location evidence="4">Cytoplasm</location>
    </subcellularLocation>
</comment>
<comment type="PTM">
    <text evidence="4">Methylated by PrmC. Methylation increases the termination efficiency of RF2.</text>
</comment>
<dbReference type="InterPro" id="IPR045853">
    <property type="entry name" value="Pep_chain_release_fac_I_sf"/>
</dbReference>
<accession>A0A0G1K0C6</accession>
<dbReference type="PANTHER" id="PTHR43116">
    <property type="entry name" value="PEPTIDE CHAIN RELEASE FACTOR 2"/>
    <property type="match status" value="1"/>
</dbReference>
<evidence type="ECO:0000256" key="5">
    <source>
        <dbReference type="NCBIfam" id="TIGR00020"/>
    </source>
</evidence>
<keyword evidence="2 4" id="KW-0488">Methylation</keyword>
<name>A0A0G1K0C6_9BACT</name>
<organism evidence="8 9">
    <name type="scientific">Candidatus Giovannonibacteria bacterium GW2011_GWC2_44_8</name>
    <dbReference type="NCBI Taxonomy" id="1618657"/>
    <lineage>
        <taxon>Bacteria</taxon>
        <taxon>Candidatus Giovannoniibacteriota</taxon>
    </lineage>
</organism>
<dbReference type="InterPro" id="IPR000352">
    <property type="entry name" value="Pep_chain_release_fac_I"/>
</dbReference>
<evidence type="ECO:0000313" key="9">
    <source>
        <dbReference type="Proteomes" id="UP000034889"/>
    </source>
</evidence>
<dbReference type="Pfam" id="PF00472">
    <property type="entry name" value="RF-1"/>
    <property type="match status" value="1"/>
</dbReference>
<keyword evidence="4" id="KW-0963">Cytoplasm</keyword>
<evidence type="ECO:0000256" key="4">
    <source>
        <dbReference type="HAMAP-Rule" id="MF_00094"/>
    </source>
</evidence>
<dbReference type="SMART" id="SM00937">
    <property type="entry name" value="PCRF"/>
    <property type="match status" value="1"/>
</dbReference>
<feature type="modified residue" description="N5-methylglutamine" evidence="4">
    <location>
        <position position="236"/>
    </location>
</feature>
<feature type="coiled-coil region" evidence="6">
    <location>
        <begin position="5"/>
        <end position="84"/>
    </location>
</feature>
<comment type="caution">
    <text evidence="8">The sequence shown here is derived from an EMBL/GenBank/DDBJ whole genome shotgun (WGS) entry which is preliminary data.</text>
</comment>
<dbReference type="HAMAP" id="MF_00094">
    <property type="entry name" value="Rel_fac_2"/>
    <property type="match status" value="1"/>
</dbReference>
<dbReference type="InterPro" id="IPR004374">
    <property type="entry name" value="PrfB"/>
</dbReference>
<protein>
    <recommendedName>
        <fullName evidence="4 5">Peptide chain release factor 2</fullName>
        <shortName evidence="4">RF-2</shortName>
    </recommendedName>
</protein>
<evidence type="ECO:0000256" key="2">
    <source>
        <dbReference type="ARBA" id="ARBA00022481"/>
    </source>
</evidence>
<comment type="function">
    <text evidence="4">Peptide chain release factor 2 directs the termination of translation in response to the peptide chain termination codons UGA and UAA.</text>
</comment>
<dbReference type="AlphaFoldDB" id="A0A0G1K0C6"/>
<dbReference type="SUPFAM" id="SSF75620">
    <property type="entry name" value="Release factor"/>
    <property type="match status" value="1"/>
</dbReference>
<keyword evidence="3 4" id="KW-0648">Protein biosynthesis</keyword>
<proteinExistence type="inferred from homology"/>
<reference evidence="8 9" key="1">
    <citation type="journal article" date="2015" name="Nature">
        <title>rRNA introns, odd ribosomes, and small enigmatic genomes across a large radiation of phyla.</title>
        <authorList>
            <person name="Brown C.T."/>
            <person name="Hug L.A."/>
            <person name="Thomas B.C."/>
            <person name="Sharon I."/>
            <person name="Castelle C.J."/>
            <person name="Singh A."/>
            <person name="Wilkins M.J."/>
            <person name="Williams K.H."/>
            <person name="Banfield J.F."/>
        </authorList>
    </citation>
    <scope>NUCLEOTIDE SEQUENCE [LARGE SCALE GENOMIC DNA]</scope>
</reference>
<dbReference type="Gene3D" id="3.30.160.20">
    <property type="match status" value="1"/>
</dbReference>
<dbReference type="Proteomes" id="UP000034889">
    <property type="component" value="Unassembled WGS sequence"/>
</dbReference>
<dbReference type="Pfam" id="PF03462">
    <property type="entry name" value="PCRF"/>
    <property type="match status" value="1"/>
</dbReference>
<dbReference type="GO" id="GO:0005737">
    <property type="term" value="C:cytoplasm"/>
    <property type="evidence" value="ECO:0007669"/>
    <property type="project" value="UniProtKB-SubCell"/>
</dbReference>
<evidence type="ECO:0000256" key="3">
    <source>
        <dbReference type="ARBA" id="ARBA00022917"/>
    </source>
</evidence>
<dbReference type="Gene3D" id="3.30.70.1660">
    <property type="match status" value="1"/>
</dbReference>
<evidence type="ECO:0000313" key="8">
    <source>
        <dbReference type="EMBL" id="KKT77326.1"/>
    </source>
</evidence>
<feature type="domain" description="Prokaryotic-type class I peptide chain release factors" evidence="7">
    <location>
        <begin position="229"/>
        <end position="245"/>
    </location>
</feature>
<keyword evidence="6" id="KW-0175">Coiled coil</keyword>
<comment type="similarity">
    <text evidence="1 4">Belongs to the prokaryotic/mitochondrial release factor family.</text>
</comment>
<dbReference type="EMBL" id="LCJM01000044">
    <property type="protein sequence ID" value="KKT77326.1"/>
    <property type="molecule type" value="Genomic_DNA"/>
</dbReference>
<dbReference type="PANTHER" id="PTHR43116:SF3">
    <property type="entry name" value="CLASS I PEPTIDE CHAIN RELEASE FACTOR"/>
    <property type="match status" value="1"/>
</dbReference>